<dbReference type="InterPro" id="IPR008271">
    <property type="entry name" value="Ser/Thr_kinase_AS"/>
</dbReference>
<dbReference type="GO" id="GO:0005634">
    <property type="term" value="C:nucleus"/>
    <property type="evidence" value="ECO:0007669"/>
    <property type="project" value="TreeGrafter"/>
</dbReference>
<dbReference type="OrthoDB" id="331171at2759"/>
<feature type="compositionally biased region" description="Basic and acidic residues" evidence="1">
    <location>
        <begin position="944"/>
        <end position="964"/>
    </location>
</feature>
<dbReference type="SMART" id="SM00220">
    <property type="entry name" value="S_TKc"/>
    <property type="match status" value="1"/>
</dbReference>
<evidence type="ECO:0000259" key="2">
    <source>
        <dbReference type="PROSITE" id="PS50011"/>
    </source>
</evidence>
<dbReference type="Proteomes" id="UP000221165">
    <property type="component" value="Unassembled WGS sequence"/>
</dbReference>
<feature type="region of interest" description="Disordered" evidence="1">
    <location>
        <begin position="1379"/>
        <end position="1400"/>
    </location>
</feature>
<dbReference type="GO" id="GO:0044773">
    <property type="term" value="P:mitotic DNA damage checkpoint signaling"/>
    <property type="evidence" value="ECO:0007669"/>
    <property type="project" value="TreeGrafter"/>
</dbReference>
<dbReference type="SUPFAM" id="SSF56112">
    <property type="entry name" value="Protein kinase-like (PK-like)"/>
    <property type="match status" value="1"/>
</dbReference>
<evidence type="ECO:0000256" key="1">
    <source>
        <dbReference type="SAM" id="MobiDB-lite"/>
    </source>
</evidence>
<protein>
    <submittedName>
        <fullName evidence="3">Rhoptry kinase family protein rop25</fullName>
    </submittedName>
</protein>
<feature type="compositionally biased region" description="Pro residues" evidence="1">
    <location>
        <begin position="531"/>
        <end position="550"/>
    </location>
</feature>
<feature type="region of interest" description="Disordered" evidence="1">
    <location>
        <begin position="571"/>
        <end position="591"/>
    </location>
</feature>
<reference evidence="3 4" key="1">
    <citation type="journal article" date="2017" name="Int. J. Parasitol.">
        <title>The genome of the protozoan parasite Cystoisospora suis and a reverse vaccinology approach to identify vaccine candidates.</title>
        <authorList>
            <person name="Palmieri N."/>
            <person name="Shrestha A."/>
            <person name="Ruttkowski B."/>
            <person name="Beck T."/>
            <person name="Vogl C."/>
            <person name="Tomley F."/>
            <person name="Blake D.P."/>
            <person name="Joachim A."/>
        </authorList>
    </citation>
    <scope>NUCLEOTIDE SEQUENCE [LARGE SCALE GENOMIC DNA]</scope>
    <source>
        <strain evidence="3 4">Wien I</strain>
    </source>
</reference>
<feature type="region of interest" description="Disordered" evidence="1">
    <location>
        <begin position="838"/>
        <end position="1022"/>
    </location>
</feature>
<feature type="compositionally biased region" description="Basic and acidic residues" evidence="1">
    <location>
        <begin position="886"/>
        <end position="896"/>
    </location>
</feature>
<feature type="compositionally biased region" description="Low complexity" evidence="1">
    <location>
        <begin position="728"/>
        <end position="739"/>
    </location>
</feature>
<feature type="compositionally biased region" description="Low complexity" evidence="1">
    <location>
        <begin position="431"/>
        <end position="449"/>
    </location>
</feature>
<name>A0A2C6KSE8_9APIC</name>
<feature type="region of interest" description="Disordered" evidence="1">
    <location>
        <begin position="391"/>
        <end position="554"/>
    </location>
</feature>
<feature type="domain" description="Protein kinase" evidence="2">
    <location>
        <begin position="1062"/>
        <end position="1377"/>
    </location>
</feature>
<dbReference type="Pfam" id="PF00069">
    <property type="entry name" value="Pkinase"/>
    <property type="match status" value="1"/>
</dbReference>
<feature type="compositionally biased region" description="Basic and acidic residues" evidence="1">
    <location>
        <begin position="1093"/>
        <end position="1110"/>
    </location>
</feature>
<feature type="compositionally biased region" description="Polar residues" evidence="1">
    <location>
        <begin position="466"/>
        <end position="475"/>
    </location>
</feature>
<gene>
    <name evidence="3" type="ORF">CSUI_005840</name>
</gene>
<feature type="compositionally biased region" description="Low complexity" evidence="1">
    <location>
        <begin position="574"/>
        <end position="591"/>
    </location>
</feature>
<feature type="compositionally biased region" description="Polar residues" evidence="1">
    <location>
        <begin position="494"/>
        <end position="511"/>
    </location>
</feature>
<dbReference type="PANTHER" id="PTHR44167">
    <property type="entry name" value="OVARIAN-SPECIFIC SERINE/THREONINE-PROTEIN KINASE LOK-RELATED"/>
    <property type="match status" value="1"/>
</dbReference>
<feature type="compositionally biased region" description="Basic and acidic residues" evidence="1">
    <location>
        <begin position="910"/>
        <end position="933"/>
    </location>
</feature>
<evidence type="ECO:0000313" key="3">
    <source>
        <dbReference type="EMBL" id="PHJ20327.1"/>
    </source>
</evidence>
<dbReference type="GO" id="GO:0005524">
    <property type="term" value="F:ATP binding"/>
    <property type="evidence" value="ECO:0007669"/>
    <property type="project" value="InterPro"/>
</dbReference>
<evidence type="ECO:0000313" key="4">
    <source>
        <dbReference type="Proteomes" id="UP000221165"/>
    </source>
</evidence>
<feature type="compositionally biased region" description="Acidic residues" evidence="1">
    <location>
        <begin position="1383"/>
        <end position="1400"/>
    </location>
</feature>
<accession>A0A2C6KSE8</accession>
<feature type="compositionally biased region" description="Pro residues" evidence="1">
    <location>
        <begin position="417"/>
        <end position="430"/>
    </location>
</feature>
<dbReference type="GeneID" id="94429219"/>
<feature type="compositionally biased region" description="Low complexity" evidence="1">
    <location>
        <begin position="969"/>
        <end position="983"/>
    </location>
</feature>
<feature type="region of interest" description="Disordered" evidence="1">
    <location>
        <begin position="713"/>
        <end position="744"/>
    </location>
</feature>
<dbReference type="Gene3D" id="1.10.510.10">
    <property type="entry name" value="Transferase(Phosphotransferase) domain 1"/>
    <property type="match status" value="1"/>
</dbReference>
<dbReference type="GO" id="GO:0004674">
    <property type="term" value="F:protein serine/threonine kinase activity"/>
    <property type="evidence" value="ECO:0007669"/>
    <property type="project" value="TreeGrafter"/>
</dbReference>
<feature type="compositionally biased region" description="Low complexity" evidence="1">
    <location>
        <begin position="515"/>
        <end position="530"/>
    </location>
</feature>
<feature type="region of interest" description="Disordered" evidence="1">
    <location>
        <begin position="47"/>
        <end position="69"/>
    </location>
</feature>
<dbReference type="PROSITE" id="PS50011">
    <property type="entry name" value="PROTEIN_KINASE_DOM"/>
    <property type="match status" value="1"/>
</dbReference>
<comment type="caution">
    <text evidence="3">The sequence shown here is derived from an EMBL/GenBank/DDBJ whole genome shotgun (WGS) entry which is preliminary data.</text>
</comment>
<keyword evidence="3" id="KW-0418">Kinase</keyword>
<keyword evidence="4" id="KW-1185">Reference proteome</keyword>
<dbReference type="PANTHER" id="PTHR44167:SF24">
    <property type="entry name" value="SERINE_THREONINE-PROTEIN KINASE CHK2"/>
    <property type="match status" value="1"/>
</dbReference>
<sequence>MKKKMRFHFILPCLDSSFSILLAALFLLSLVTWGVCTPEELSLDDRRKNGGLHPYLPSSTLSPDKYPYREGGGGGKEDFDFIEAVIQQKETKDRDEEGQDDQGDSRGGAAGGETSSLPSKLRNFSSAFRPKITSLYDGVVANFGNFLKNPFMLSEDLSSDIDSSLADLPSNGISPSSSQEPSGEKDAGVHTPGRRGRRDGGGTHSSRAEGGLVQQHHENRGGLVRREKEEMKRTYQEEEEEEERRYHAVYMNDEDLGYYRTPKRPRNGEKLEDNPYAEIPSSFSPHSQKDSPPRISRSPYDEYLDIGRSSSEKEEQGDRRPSSHALRQPQGLYYSHHYHPSPQLQSSFAYSQHEAPATYYPTGPLTHALPSSSPSPTLLPVARFPRDYFSAAGQAHQQASNPPPTSLLPPSTSPSSHPSPTPPPLPPPPTTTTSTTTHGTFPPSLSSSPRAPPNVPSAVSPALQGVSPSSPSYAASNLRGGTGGGGRGIPSVSLLPQDQGGESSHQANSDVSAMPSNSSGPPSNQPAVTAPAPPSPPSPNPPSPPTPGPSLLPILGTGGLNIFIQQGFANPYIPSTQGPQGPSLSPSPHIIPSYLHHQAQHPGQLPSGGVYTPGVGIGGGGGGGVPGSLLPSHLNLLQQQQQINSSLSATPSPPGAGGVSLLPTSSSFVVEPFHHPGGAGGGGNGVFLTPAAAASPGGLGGAFIPSLLPPPGLASSSSPWGTRGVPLSTGPSFSTSSSTDSDRWWRGAESWPEVKPMTKKEIEEGLREISRHVASVRIEAHLGRSQVNAAKALSQYIPQGRLYDLQDISHVSPPITVMRGKILGFGAYGAVVEFLHSSPSSTDWSSPTSVSSSLSNKGQSAKHLSSSSSQQKEREIVKKRSSNPENEQREREKREDGGEEEWERGAGGASKERPREDAEMTKEEENLGNKGERSYVSLSGFTSDKTRHEKSRTPFSEKEGHDEKEEGETPPLLSNSSSTPSSTTKRRNSVSHSVEEGNAAGVPIRRSASSSSSSSHIQGKSVSNAGVRYAAKIFHWSKKRHPKMDEVEKTFESYIEEELHAFKQLRRIPKRSLERRRKRRIETNQGDVEKEEEDIKTPLHGDRGMEEEEKKKRRIVKQEDEEEGGGGVISDQELFLKYGLVVPLQGVREVVGLPPIFQANPALYPGDVPLFFSNRLIMYPALKCSLDMLLQSSNLSSSYHSFSQDSKRVLLRRIVSLVAGLHDLGFTHDDIKPQNFLVSLKGDLYLGDFAYLIPIDTVQDCNKGFTIDYTPPELMECALKNGSLPMSTYRDSWAVGVSGYQILCKNALPFFLDKKFGTKAEPKQVATYIASLQEKDLETSRCGTDYDKEAMSYVLRLLQPNRSKRATVEDLMKEPFFAMPEAGADEEGGEKEEHDQEEEV</sequence>
<dbReference type="InterPro" id="IPR011009">
    <property type="entry name" value="Kinase-like_dom_sf"/>
</dbReference>
<dbReference type="RefSeq" id="XP_067922016.1">
    <property type="nucleotide sequence ID" value="XM_068066008.1"/>
</dbReference>
<feature type="region of interest" description="Disordered" evidence="1">
    <location>
        <begin position="1084"/>
        <end position="1125"/>
    </location>
</feature>
<feature type="compositionally biased region" description="Low complexity" evidence="1">
    <location>
        <begin position="838"/>
        <end position="855"/>
    </location>
</feature>
<feature type="region of interest" description="Disordered" evidence="1">
    <location>
        <begin position="89"/>
        <end position="121"/>
    </location>
</feature>
<organism evidence="3 4">
    <name type="scientific">Cystoisospora suis</name>
    <dbReference type="NCBI Taxonomy" id="483139"/>
    <lineage>
        <taxon>Eukaryota</taxon>
        <taxon>Sar</taxon>
        <taxon>Alveolata</taxon>
        <taxon>Apicomplexa</taxon>
        <taxon>Conoidasida</taxon>
        <taxon>Coccidia</taxon>
        <taxon>Eucoccidiorida</taxon>
        <taxon>Eimeriorina</taxon>
        <taxon>Sarcocystidae</taxon>
        <taxon>Cystoisospora</taxon>
    </lineage>
</organism>
<dbReference type="VEuPathDB" id="ToxoDB:CSUI_005840"/>
<dbReference type="PROSITE" id="PS00108">
    <property type="entry name" value="PROTEIN_KINASE_ST"/>
    <property type="match status" value="1"/>
</dbReference>
<dbReference type="EMBL" id="MIGC01002855">
    <property type="protein sequence ID" value="PHJ20327.1"/>
    <property type="molecule type" value="Genomic_DNA"/>
</dbReference>
<dbReference type="InterPro" id="IPR000719">
    <property type="entry name" value="Prot_kinase_dom"/>
</dbReference>
<keyword evidence="3" id="KW-0808">Transferase</keyword>
<feature type="region of interest" description="Disordered" evidence="1">
    <location>
        <begin position="164"/>
        <end position="301"/>
    </location>
</feature>
<feature type="compositionally biased region" description="Polar residues" evidence="1">
    <location>
        <begin position="171"/>
        <end position="181"/>
    </location>
</feature>
<dbReference type="PRINTS" id="PR01217">
    <property type="entry name" value="PRICHEXTENSN"/>
</dbReference>
<feature type="compositionally biased region" description="Basic and acidic residues" evidence="1">
    <location>
        <begin position="215"/>
        <end position="236"/>
    </location>
</feature>
<proteinExistence type="predicted"/>